<dbReference type="PANTHER" id="PTHR30303:SF4">
    <property type="entry name" value="HYDROGENASE EXPRESSION_FORMATION PROTEIN HYPE"/>
    <property type="match status" value="1"/>
</dbReference>
<proteinExistence type="inferred from homology"/>
<evidence type="ECO:0008006" key="6">
    <source>
        <dbReference type="Google" id="ProtNLM"/>
    </source>
</evidence>
<comment type="caution">
    <text evidence="5">The sequence shown here is derived from an EMBL/GenBank/DDBJ whole genome shotgun (WGS) entry which is preliminary data.</text>
</comment>
<gene>
    <name evidence="5" type="ORF">ENV88_01860</name>
</gene>
<dbReference type="Gene3D" id="3.30.1330.10">
    <property type="entry name" value="PurM-like, N-terminal domain"/>
    <property type="match status" value="1"/>
</dbReference>
<dbReference type="Gene3D" id="3.90.650.10">
    <property type="entry name" value="PurM-like C-terminal domain"/>
    <property type="match status" value="1"/>
</dbReference>
<name>A0A7C3SKT1_THEPE</name>
<feature type="domain" description="PurM-like N-terminal" evidence="2">
    <location>
        <begin position="32"/>
        <end position="127"/>
    </location>
</feature>
<comment type="similarity">
    <text evidence="1">Belongs to the HypE family.</text>
</comment>
<evidence type="ECO:0000259" key="4">
    <source>
        <dbReference type="Pfam" id="PF10120"/>
    </source>
</evidence>
<organism evidence="5">
    <name type="scientific">Thermofilum pendens</name>
    <dbReference type="NCBI Taxonomy" id="2269"/>
    <lineage>
        <taxon>Archaea</taxon>
        <taxon>Thermoproteota</taxon>
        <taxon>Thermoprotei</taxon>
        <taxon>Thermofilales</taxon>
        <taxon>Thermofilaceae</taxon>
        <taxon>Thermofilum</taxon>
    </lineage>
</organism>
<protein>
    <recommendedName>
        <fullName evidence="6">AIR synthase</fullName>
    </recommendedName>
</protein>
<feature type="domain" description="PurM-like C-terminal" evidence="3">
    <location>
        <begin position="161"/>
        <end position="264"/>
    </location>
</feature>
<accession>A0A7C3SKT1</accession>
<feature type="domain" description="Thiamine-phosphate synthase ThiN" evidence="4">
    <location>
        <begin position="300"/>
        <end position="452"/>
    </location>
</feature>
<dbReference type="InterPro" id="IPR036409">
    <property type="entry name" value="Aldolase_II/adducin_N_sf"/>
</dbReference>
<dbReference type="SUPFAM" id="SSF55326">
    <property type="entry name" value="PurM N-terminal domain-like"/>
    <property type="match status" value="1"/>
</dbReference>
<dbReference type="SUPFAM" id="SSF53639">
    <property type="entry name" value="AraD/HMP-PK domain-like"/>
    <property type="match status" value="1"/>
</dbReference>
<dbReference type="Pfam" id="PF10120">
    <property type="entry name" value="ThiN"/>
    <property type="match status" value="1"/>
</dbReference>
<dbReference type="PANTHER" id="PTHR30303">
    <property type="entry name" value="HYDROGENASE ISOENZYMES FORMATION PROTEIN HYPE"/>
    <property type="match status" value="1"/>
</dbReference>
<dbReference type="InterPro" id="IPR036921">
    <property type="entry name" value="PurM-like_N_sf"/>
</dbReference>
<dbReference type="Gene3D" id="3.40.225.10">
    <property type="entry name" value="Class II aldolase/adducin N-terminal domain"/>
    <property type="match status" value="1"/>
</dbReference>
<dbReference type="Pfam" id="PF00586">
    <property type="entry name" value="AIRS"/>
    <property type="match status" value="1"/>
</dbReference>
<dbReference type="InterPro" id="IPR011854">
    <property type="entry name" value="HypE"/>
</dbReference>
<sequence length="465" mass="49217">MPVEVGKLSLAAVLRELAEAGVEPELDANEIDGLLAAVNPAIGVPDELLGFFAFHYSASNVAAAFGKPEFALLDLVLPPGYPEEKAFSIIRSFANECRRYGVRLVGGHTGRYEGAEYPIASSTVVGRRVRSRRSPAEGDDVYLVGMVGAEAAWLMGAGVEVEELTPLPKALKLHSAEPLKLLHDVSEGGLLGALLEVSTFYRCTITVERGRVPVHSRAPRLGELLSLPSYGALVAVAEKGSRLEEFCSREGLECSWIGRVGRAGVGVKVDGVVFSEAPPSELVALYAPSAAGREEAAAVALAASRLLRLRGLERFVPEVGMNIAYAKPGATAESDVAAIEGRIVRTPRGLRLCGKPAYGASRHLARVLVEAMKRDPRRRAAVNLKPSPELLSALGELGLRVARVEPRGACPVAEAIAAGVEADAYYYEAAPGLEPSLVILAESPAGLVELLEKALSLLPRKADIA</sequence>
<evidence type="ECO:0000259" key="2">
    <source>
        <dbReference type="Pfam" id="PF00586"/>
    </source>
</evidence>
<dbReference type="GO" id="GO:0051604">
    <property type="term" value="P:protein maturation"/>
    <property type="evidence" value="ECO:0007669"/>
    <property type="project" value="TreeGrafter"/>
</dbReference>
<evidence type="ECO:0000259" key="3">
    <source>
        <dbReference type="Pfam" id="PF02769"/>
    </source>
</evidence>
<evidence type="ECO:0000256" key="1">
    <source>
        <dbReference type="ARBA" id="ARBA00006243"/>
    </source>
</evidence>
<dbReference type="AlphaFoldDB" id="A0A7C3SKT1"/>
<dbReference type="InterPro" id="IPR010918">
    <property type="entry name" value="PurM-like_C_dom"/>
</dbReference>
<dbReference type="InterPro" id="IPR019293">
    <property type="entry name" value="ThiN"/>
</dbReference>
<dbReference type="InterPro" id="IPR036676">
    <property type="entry name" value="PurM-like_C_sf"/>
</dbReference>
<evidence type="ECO:0000313" key="5">
    <source>
        <dbReference type="EMBL" id="HGB24794.1"/>
    </source>
</evidence>
<dbReference type="EMBL" id="DTIB01000039">
    <property type="protein sequence ID" value="HGB24794.1"/>
    <property type="molecule type" value="Genomic_DNA"/>
</dbReference>
<dbReference type="Pfam" id="PF02769">
    <property type="entry name" value="AIRS_C"/>
    <property type="match status" value="1"/>
</dbReference>
<dbReference type="SUPFAM" id="SSF56042">
    <property type="entry name" value="PurM C-terminal domain-like"/>
    <property type="match status" value="1"/>
</dbReference>
<dbReference type="InterPro" id="IPR016188">
    <property type="entry name" value="PurM-like_N"/>
</dbReference>
<reference evidence="5" key="1">
    <citation type="journal article" date="2020" name="mSystems">
        <title>Genome- and Community-Level Interaction Insights into Carbon Utilization and Element Cycling Functions of Hydrothermarchaeota in Hydrothermal Sediment.</title>
        <authorList>
            <person name="Zhou Z."/>
            <person name="Liu Y."/>
            <person name="Xu W."/>
            <person name="Pan J."/>
            <person name="Luo Z.H."/>
            <person name="Li M."/>
        </authorList>
    </citation>
    <scope>NUCLEOTIDE SEQUENCE [LARGE SCALE GENOMIC DNA]</scope>
    <source>
        <strain evidence="5">SpSt-8</strain>
    </source>
</reference>